<proteinExistence type="predicted"/>
<evidence type="ECO:0000313" key="3">
    <source>
        <dbReference type="Proteomes" id="UP000019450"/>
    </source>
</evidence>
<dbReference type="KEGG" id="hcr:X271_00270"/>
<dbReference type="RefSeq" id="WP_025208675.1">
    <property type="nucleotide sequence ID" value="NZ_CP006932.1"/>
</dbReference>
<sequence>MLKNKFLSFVFAFTILLGIFGISNKNGDDFLSMSKNIDVQAVDNQFTASIDSVGRDSIKFTVFAVPEEFVLNSQDVTGETIYAFSMNQHADNDENFPDNANINLYDISDNGDQTYDLLFEATNLDSSTTYEVTTIYGWYSDSNNPDIWIPFSDGDGNNEIQLINENGNIGISGTTKMSQGFFIGIIVVAAIILILLIAIIVIFIIRFREYSKTKEKYDLLNKEI</sequence>
<evidence type="ECO:0000313" key="2">
    <source>
        <dbReference type="EMBL" id="AHK22376.1"/>
    </source>
</evidence>
<evidence type="ECO:0000256" key="1">
    <source>
        <dbReference type="SAM" id="Phobius"/>
    </source>
</evidence>
<organism evidence="2 3">
    <name type="scientific">Candidatus Hepatoplasma crinochetorum Av</name>
    <dbReference type="NCBI Taxonomy" id="1427984"/>
    <lineage>
        <taxon>Bacteria</taxon>
        <taxon>Bacillati</taxon>
        <taxon>Mycoplasmatota</taxon>
        <taxon>Mollicutes</taxon>
        <taxon>Candidatus Hepatoplasmataceae</taxon>
        <taxon>Candidatus Hepatoplasma</taxon>
    </lineage>
</organism>
<keyword evidence="3" id="KW-1185">Reference proteome</keyword>
<dbReference type="AlphaFoldDB" id="W8GMZ5"/>
<name>W8GMZ5_9MOLU</name>
<accession>W8GMZ5</accession>
<dbReference type="STRING" id="1427984.X271_00270"/>
<keyword evidence="1" id="KW-0472">Membrane</keyword>
<protein>
    <submittedName>
        <fullName evidence="2">Uncharacterized protein</fullName>
    </submittedName>
</protein>
<dbReference type="EMBL" id="CP006932">
    <property type="protein sequence ID" value="AHK22376.1"/>
    <property type="molecule type" value="Genomic_DNA"/>
</dbReference>
<feature type="transmembrane region" description="Helical" evidence="1">
    <location>
        <begin position="181"/>
        <end position="205"/>
    </location>
</feature>
<gene>
    <name evidence="2" type="ORF">X271_00270</name>
</gene>
<reference evidence="2 3" key="1">
    <citation type="journal article" date="2014" name="Genome Biol. Evol.">
        <title>Phylogenomics of "Candidatus Hepatoplasma crinochetorum," a Lineage of Mollicutes Associated with Noninsect Arthropods.</title>
        <authorList>
            <person name="Leclercq S."/>
            <person name="Dittmer J."/>
            <person name="Bouchon D."/>
            <person name="Cordaux R."/>
        </authorList>
    </citation>
    <scope>NUCLEOTIDE SEQUENCE [LARGE SCALE GENOMIC DNA]</scope>
    <source>
        <strain evidence="2 3">Av</strain>
    </source>
</reference>
<dbReference type="Proteomes" id="UP000019450">
    <property type="component" value="Chromosome"/>
</dbReference>
<keyword evidence="1" id="KW-1133">Transmembrane helix</keyword>
<dbReference type="HOGENOM" id="CLU_1233172_0_0_14"/>
<keyword evidence="1" id="KW-0812">Transmembrane</keyword>